<evidence type="ECO:0000256" key="11">
    <source>
        <dbReference type="PROSITE-ProRule" id="PRU00221"/>
    </source>
</evidence>
<dbReference type="SMART" id="SM00320">
    <property type="entry name" value="WD40"/>
    <property type="match status" value="13"/>
</dbReference>
<dbReference type="PANTHER" id="PTHR44111">
    <property type="entry name" value="ELONGATOR COMPLEX PROTEIN 2"/>
    <property type="match status" value="1"/>
</dbReference>
<evidence type="ECO:0000256" key="10">
    <source>
        <dbReference type="ARBA" id="ARBA00023242"/>
    </source>
</evidence>
<dbReference type="InterPro" id="IPR020472">
    <property type="entry name" value="WD40_PAC1"/>
</dbReference>
<dbReference type="InterPro" id="IPR001680">
    <property type="entry name" value="WD40_rpt"/>
</dbReference>
<dbReference type="PROSITE" id="PS50082">
    <property type="entry name" value="WD_REPEATS_2"/>
    <property type="match status" value="5"/>
</dbReference>
<evidence type="ECO:0000256" key="7">
    <source>
        <dbReference type="ARBA" id="ARBA00022574"/>
    </source>
</evidence>
<dbReference type="PRINTS" id="PR00320">
    <property type="entry name" value="GPROTEINBRPT"/>
</dbReference>
<dbReference type="Pfam" id="PF00400">
    <property type="entry name" value="WD40"/>
    <property type="match status" value="7"/>
</dbReference>
<dbReference type="RefSeq" id="XP_065665851.1">
    <property type="nucleotide sequence ID" value="XM_065809779.1"/>
</dbReference>
<evidence type="ECO:0000256" key="4">
    <source>
        <dbReference type="ARBA" id="ARBA00005881"/>
    </source>
</evidence>
<protein>
    <recommendedName>
        <fullName evidence="5">Elongator complex protein 2</fullName>
    </recommendedName>
</protein>
<evidence type="ECO:0000313" key="13">
    <source>
        <dbReference type="RefSeq" id="XP_065665851.1"/>
    </source>
</evidence>
<feature type="repeat" description="WD" evidence="11">
    <location>
        <begin position="632"/>
        <end position="664"/>
    </location>
</feature>
<evidence type="ECO:0000256" key="6">
    <source>
        <dbReference type="ARBA" id="ARBA00022490"/>
    </source>
</evidence>
<feature type="repeat" description="WD" evidence="11">
    <location>
        <begin position="358"/>
        <end position="389"/>
    </location>
</feature>
<organism evidence="12 13">
    <name type="scientific">Hydra vulgaris</name>
    <name type="common">Hydra</name>
    <name type="synonym">Hydra attenuata</name>
    <dbReference type="NCBI Taxonomy" id="6087"/>
    <lineage>
        <taxon>Eukaryota</taxon>
        <taxon>Metazoa</taxon>
        <taxon>Cnidaria</taxon>
        <taxon>Hydrozoa</taxon>
        <taxon>Hydroidolina</taxon>
        <taxon>Anthoathecata</taxon>
        <taxon>Aplanulata</taxon>
        <taxon>Hydridae</taxon>
        <taxon>Hydra</taxon>
    </lineage>
</organism>
<dbReference type="InterPro" id="IPR015943">
    <property type="entry name" value="WD40/YVTN_repeat-like_dom_sf"/>
</dbReference>
<feature type="repeat" description="WD" evidence="11">
    <location>
        <begin position="53"/>
        <end position="83"/>
    </location>
</feature>
<name>A0ABM4CV85_HYDVU</name>
<dbReference type="Gene3D" id="2.130.10.10">
    <property type="entry name" value="YVTN repeat-like/Quinoprotein amine dehydrogenase"/>
    <property type="match status" value="6"/>
</dbReference>
<dbReference type="PROSITE" id="PS50294">
    <property type="entry name" value="WD_REPEATS_REGION"/>
    <property type="match status" value="1"/>
</dbReference>
<proteinExistence type="inferred from homology"/>
<keyword evidence="9" id="KW-0677">Repeat</keyword>
<keyword evidence="12" id="KW-1185">Reference proteome</keyword>
<accession>A0ABM4CV85</accession>
<evidence type="ECO:0000313" key="12">
    <source>
        <dbReference type="Proteomes" id="UP001652625"/>
    </source>
</evidence>
<evidence type="ECO:0000256" key="5">
    <source>
        <dbReference type="ARBA" id="ARBA00020267"/>
    </source>
</evidence>
<comment type="similarity">
    <text evidence="4">Belongs to the WD repeat ELP2 family.</text>
</comment>
<keyword evidence="8" id="KW-0819">tRNA processing</keyword>
<evidence type="ECO:0000256" key="2">
    <source>
        <dbReference type="ARBA" id="ARBA00004496"/>
    </source>
</evidence>
<dbReference type="InterPro" id="IPR037289">
    <property type="entry name" value="Elp2"/>
</dbReference>
<gene>
    <name evidence="13" type="primary">LOC100214096</name>
</gene>
<keyword evidence="7 11" id="KW-0853">WD repeat</keyword>
<feature type="repeat" description="WD" evidence="11">
    <location>
        <begin position="190"/>
        <end position="226"/>
    </location>
</feature>
<comment type="pathway">
    <text evidence="3">tRNA modification; 5-methoxycarbonylmethyl-2-thiouridine-tRNA biosynthesis.</text>
</comment>
<comment type="subcellular location">
    <subcellularLocation>
        <location evidence="2">Cytoplasm</location>
    </subcellularLocation>
    <subcellularLocation>
        <location evidence="1">Nucleus</location>
    </subcellularLocation>
</comment>
<evidence type="ECO:0000256" key="3">
    <source>
        <dbReference type="ARBA" id="ARBA00005043"/>
    </source>
</evidence>
<dbReference type="InterPro" id="IPR036322">
    <property type="entry name" value="WD40_repeat_dom_sf"/>
</dbReference>
<dbReference type="PANTHER" id="PTHR44111:SF1">
    <property type="entry name" value="ELONGATOR COMPLEX PROTEIN 2"/>
    <property type="match status" value="1"/>
</dbReference>
<dbReference type="SUPFAM" id="SSF50978">
    <property type="entry name" value="WD40 repeat-like"/>
    <property type="match status" value="2"/>
</dbReference>
<evidence type="ECO:0000256" key="9">
    <source>
        <dbReference type="ARBA" id="ARBA00022737"/>
    </source>
</evidence>
<evidence type="ECO:0000256" key="1">
    <source>
        <dbReference type="ARBA" id="ARBA00004123"/>
    </source>
</evidence>
<sequence length="766" mass="86111">MMEDGFCKTVFLATGCNRTLNALSWGKKGLIAFGGCNSVYVYNPESECFVEILNGHGLRVNCVCWLSSDEIVSGSSDKSLIVWRKNKIKQTLLGHTDAVCSVCSCCLKNGQQILVSSSSDSSVNIWSQEKDKEFVLMQTLTFGNGFALAVSIVTIPETNGILLACGCDDTSISLFTNAVDQNNLIKVLSLKGHEDWIRCLTFVQIGNKLLLASGSQDSYIRLWKISPSIENVEPDSLAVTKQEFIFNNYAYLVSLESVLVGHENWVYGLSWYAKPESNPILLSASMDKSLIIWEYDETNEIWLDKARMGDVGGNSLGFYGCAFSPCGNKIIAYSYQGAFQMWKKDFGDPNIWKSEVVISGHFDSVEDFDWDPMGEFAVTTSVDQTTRVYAPWRKQNSMSWHEIARAQIHGYDMKCLKMISRYRFASGAQEKVVRIFSAPKSFFESLSQITGVSDEAEMFANAPLGATVPVLGLSNKAVYLDDLESWQQKGEKVQTKASTFANEDPAPFNPDLINNNEPPVEDLLSHNTLWPETQKLYGHGFELYCLTSTPSGDILATACKASKPEHASIIIWNALTWKQTDTLTFHTLTVTQMEFSVSGKYLLSVSRDRLWAIHVRNNDDKFSLVQCTDKKTSIHTRIIWSCSWFVDENYFVTASRDKKIIVWSRKNDQCKWDSVDTLDVGESATSVCVDKKTVCERYVVAVGMETGAIQLYFWNDKESWNLILKLSTFMCPTLSIKQLRWRPGHDKRQLGIAASDHTFRILSFNL</sequence>
<keyword evidence="10" id="KW-0539">Nucleus</keyword>
<reference evidence="13" key="1">
    <citation type="submission" date="2025-08" db="UniProtKB">
        <authorList>
            <consortium name="RefSeq"/>
        </authorList>
    </citation>
    <scope>IDENTIFICATION</scope>
</reference>
<dbReference type="Proteomes" id="UP001652625">
    <property type="component" value="Chromosome 11"/>
</dbReference>
<keyword evidence="6" id="KW-0963">Cytoplasm</keyword>
<dbReference type="GeneID" id="100214096"/>
<feature type="repeat" description="WD" evidence="11">
    <location>
        <begin position="259"/>
        <end position="303"/>
    </location>
</feature>
<evidence type="ECO:0000256" key="8">
    <source>
        <dbReference type="ARBA" id="ARBA00022694"/>
    </source>
</evidence>